<reference evidence="1" key="1">
    <citation type="submission" date="2021-05" db="EMBL/GenBank/DDBJ databases">
        <authorList>
            <person name="Tanabe Y."/>
        </authorList>
    </citation>
    <scope>NUCLEOTIDE SEQUENCE</scope>
    <source>
        <strain evidence="1">BOTRYCO-1</strain>
    </source>
</reference>
<dbReference type="Proteomes" id="UP001161064">
    <property type="component" value="Unassembled WGS sequence"/>
</dbReference>
<reference evidence="1" key="2">
    <citation type="journal article" date="2023" name="ISME Commun">
        <title>Characterization of a bloom-associated alphaproteobacterial lineage, 'Candidatus Phycosocius': insights into freshwater algal-bacterial interactions.</title>
        <authorList>
            <person name="Tanabe Y."/>
            <person name="Yamaguchi H."/>
            <person name="Yoshida M."/>
            <person name="Kai A."/>
            <person name="Okazaki Y."/>
        </authorList>
    </citation>
    <scope>NUCLEOTIDE SEQUENCE</scope>
    <source>
        <strain evidence="1">BOTRYCO-1</strain>
    </source>
</reference>
<name>A0ABQ4PSP8_9PROT</name>
<organism evidence="1 2">
    <name type="scientific">Candidatus Phycosocius spiralis</name>
    <dbReference type="NCBI Taxonomy" id="2815099"/>
    <lineage>
        <taxon>Bacteria</taxon>
        <taxon>Pseudomonadati</taxon>
        <taxon>Pseudomonadota</taxon>
        <taxon>Alphaproteobacteria</taxon>
        <taxon>Caulobacterales</taxon>
        <taxon>Caulobacterales incertae sedis</taxon>
        <taxon>Candidatus Phycosocius</taxon>
    </lineage>
</organism>
<sequence>MLLFSSLALAAGGQAHGGAWVGKRGDGAVIINAVSLNKDQTPRGYSLELYGEVGLGHELALVGAPSISQGVQAVSSQWSVDEVLVGLRRNFYRGHSFALSYQISTFTIPTSVGSKTSEIGIETRFALGKNLGHWGWLNGEVAGRTCGISRGIRYDATGGVKLPKGDMLIVKIFGDGNGCALPLTRSQMSYVSPLFGATRLEIGWRTSLGEEKINTDQGLILGLWRVF</sequence>
<evidence type="ECO:0008006" key="3">
    <source>
        <dbReference type="Google" id="ProtNLM"/>
    </source>
</evidence>
<dbReference type="EMBL" id="BPFZ01000001">
    <property type="protein sequence ID" value="GIU66034.1"/>
    <property type="molecule type" value="Genomic_DNA"/>
</dbReference>
<proteinExistence type="predicted"/>
<keyword evidence="2" id="KW-1185">Reference proteome</keyword>
<evidence type="ECO:0000313" key="2">
    <source>
        <dbReference type="Proteomes" id="UP001161064"/>
    </source>
</evidence>
<protein>
    <recommendedName>
        <fullName evidence="3">Cellulose biosynthesis protein BcsS</fullName>
    </recommendedName>
</protein>
<dbReference type="RefSeq" id="WP_284358502.1">
    <property type="nucleotide sequence ID" value="NZ_BPFZ01000001.1"/>
</dbReference>
<comment type="caution">
    <text evidence="1">The sequence shown here is derived from an EMBL/GenBank/DDBJ whole genome shotgun (WGS) entry which is preliminary data.</text>
</comment>
<evidence type="ECO:0000313" key="1">
    <source>
        <dbReference type="EMBL" id="GIU66034.1"/>
    </source>
</evidence>
<gene>
    <name evidence="1" type="ORF">PsB1_0188</name>
</gene>
<accession>A0ABQ4PSP8</accession>